<evidence type="ECO:0000313" key="3">
    <source>
        <dbReference type="Proteomes" id="UP000245464"/>
    </source>
</evidence>
<sequence>MRYYEPTATAHPYITIKISNAVVHGTSTSTYQSAQPPSNPQDLKTFAPTERFPGGIRGTAQKTNSALLTHVKAIQGIENKHSKTIPNLRAPH</sequence>
<accession>A0A834VR21</accession>
<comment type="caution">
    <text evidence="1">The sequence shown here is derived from an EMBL/GenBank/DDBJ whole genome shotgun (WGS) entry which is preliminary data.</text>
</comment>
<dbReference type="Proteomes" id="UP000249757">
    <property type="component" value="Unassembled WGS sequence"/>
</dbReference>
<reference evidence="4" key="4">
    <citation type="journal article" date="2022" name="Microb. Genom.">
        <title>A global pangenome for the wheat fungal pathogen Pyrenophora tritici-repentis and prediction of effector protein structural homology.</title>
        <authorList>
            <person name="Moolhuijzen P.M."/>
            <person name="See P.T."/>
            <person name="Shi G."/>
            <person name="Powell H.R."/>
            <person name="Cockram J."/>
            <person name="Jorgensen L.N."/>
            <person name="Benslimane H."/>
            <person name="Strelkov S.E."/>
            <person name="Turner J."/>
            <person name="Liu Z."/>
            <person name="Moffat C.S."/>
        </authorList>
    </citation>
    <scope>NUCLEOTIDE SEQUENCE [LARGE SCALE GENOMIC DNA]</scope>
</reference>
<evidence type="ECO:0000313" key="4">
    <source>
        <dbReference type="Proteomes" id="UP000249757"/>
    </source>
</evidence>
<reference evidence="2" key="2">
    <citation type="submission" date="2021-05" db="EMBL/GenBank/DDBJ databases">
        <authorList>
            <person name="Moolhuijzen P.M."/>
            <person name="Moffat C.S."/>
        </authorList>
    </citation>
    <scope>NUCLEOTIDE SEQUENCE</scope>
    <source>
        <strain evidence="2">86-124</strain>
    </source>
</reference>
<dbReference type="EMBL" id="NQIK02000005">
    <property type="protein sequence ID" value="KAF7570997.1"/>
    <property type="molecule type" value="Genomic_DNA"/>
</dbReference>
<reference evidence="2" key="3">
    <citation type="journal article" date="2022" name="bioRxiv">
        <title>A global pangenome for the wheat fungal pathogen Pyrenophora tritici-repentis and prediction of effector protein structural homology.</title>
        <authorList>
            <person name="Moolhuijzen P."/>
            <person name="See P.T."/>
            <person name="Shi G."/>
            <person name="Powell H.R."/>
            <person name="Cockram J."/>
            <person name="Jorgensen L.N."/>
            <person name="Benslimane H."/>
            <person name="Strelkov S.E."/>
            <person name="Turner J."/>
            <person name="Liu Z."/>
            <person name="Moffat C.S."/>
        </authorList>
    </citation>
    <scope>NUCLEOTIDE SEQUENCE</scope>
    <source>
        <strain evidence="2">86-124</strain>
    </source>
</reference>
<dbReference type="EMBL" id="NRDI02000008">
    <property type="protein sequence ID" value="KAI1514121.1"/>
    <property type="molecule type" value="Genomic_DNA"/>
</dbReference>
<gene>
    <name evidence="2" type="ORF">Ptr86124_006751</name>
    <name evidence="1" type="ORF">PtrM4_109990</name>
</gene>
<proteinExistence type="predicted"/>
<name>A0A834VR21_9PLEO</name>
<reference evidence="1 3" key="1">
    <citation type="journal article" date="2018" name="BMC Genomics">
        <title>Comparative genomics of the wheat fungal pathogen Pyrenophora tritici-repentis reveals chromosomal variations and genome plasticity.</title>
        <authorList>
            <person name="Moolhuijzen P."/>
            <person name="See P.T."/>
            <person name="Hane J.K."/>
            <person name="Shi G."/>
            <person name="Liu Z."/>
            <person name="Oliver R.P."/>
            <person name="Moffat C.S."/>
        </authorList>
    </citation>
    <scope>NUCLEOTIDE SEQUENCE [LARGE SCALE GENOMIC DNA]</scope>
    <source>
        <strain evidence="1">M4</strain>
    </source>
</reference>
<keyword evidence="4" id="KW-1185">Reference proteome</keyword>
<dbReference type="AlphaFoldDB" id="A0A834VR21"/>
<protein>
    <submittedName>
        <fullName evidence="1">Uncharacterized protein</fullName>
    </submittedName>
</protein>
<evidence type="ECO:0000313" key="2">
    <source>
        <dbReference type="EMBL" id="KAI1514121.1"/>
    </source>
</evidence>
<evidence type="ECO:0000313" key="1">
    <source>
        <dbReference type="EMBL" id="KAF7570997.1"/>
    </source>
</evidence>
<organism evidence="1 3">
    <name type="scientific">Pyrenophora tritici-repentis</name>
    <dbReference type="NCBI Taxonomy" id="45151"/>
    <lineage>
        <taxon>Eukaryota</taxon>
        <taxon>Fungi</taxon>
        <taxon>Dikarya</taxon>
        <taxon>Ascomycota</taxon>
        <taxon>Pezizomycotina</taxon>
        <taxon>Dothideomycetes</taxon>
        <taxon>Pleosporomycetidae</taxon>
        <taxon>Pleosporales</taxon>
        <taxon>Pleosporineae</taxon>
        <taxon>Pleosporaceae</taxon>
        <taxon>Pyrenophora</taxon>
    </lineage>
</organism>
<dbReference type="Proteomes" id="UP000245464">
    <property type="component" value="Chromosome 5"/>
</dbReference>